<sequence>MRPHTHSPTTQYLHDAIENCDKTQREIARDAGFPHPNMLSMMKTGESKVPISRIPALAAALGTDVRAFIEIAMHEYHPEIWHTLREHYAPLLSEPEEKLVELYQLASLGTEIPWSGELEDALHGVFSLAAQDPEP</sequence>
<dbReference type="Proteomes" id="UP000483078">
    <property type="component" value="Unassembled WGS sequence"/>
</dbReference>
<dbReference type="AlphaFoldDB" id="A0A7C9HAZ2"/>
<dbReference type="GO" id="GO:0003677">
    <property type="term" value="F:DNA binding"/>
    <property type="evidence" value="ECO:0007669"/>
    <property type="project" value="InterPro"/>
</dbReference>
<reference evidence="2 3" key="1">
    <citation type="submission" date="2019-06" db="EMBL/GenBank/DDBJ databases">
        <title>Enrichment of Autotrophic Halophilic Microorganisms from Red Sea Brine Pool Using Microbial Electrosynthesis System.</title>
        <authorList>
            <person name="Alqahtani M.F."/>
            <person name="Bajracharya S."/>
            <person name="Katuri K.P."/>
            <person name="Ali M."/>
            <person name="Saikaly P.E."/>
        </authorList>
    </citation>
    <scope>NUCLEOTIDE SEQUENCE [LARGE SCALE GENOMIC DNA]</scope>
    <source>
        <strain evidence="2">MES6</strain>
    </source>
</reference>
<comment type="caution">
    <text evidence="2">The sequence shown here is derived from an EMBL/GenBank/DDBJ whole genome shotgun (WGS) entry which is preliminary data.</text>
</comment>
<name>A0A7C9HAZ2_9RHOB</name>
<gene>
    <name evidence="2" type="ORF">FH759_08555</name>
</gene>
<dbReference type="SUPFAM" id="SSF47413">
    <property type="entry name" value="lambda repressor-like DNA-binding domains"/>
    <property type="match status" value="1"/>
</dbReference>
<dbReference type="EMBL" id="VENJ01000010">
    <property type="protein sequence ID" value="MTJ04726.1"/>
    <property type="molecule type" value="Genomic_DNA"/>
</dbReference>
<dbReference type="PROSITE" id="PS50943">
    <property type="entry name" value="HTH_CROC1"/>
    <property type="match status" value="1"/>
</dbReference>
<feature type="domain" description="HTH cro/C1-type" evidence="1">
    <location>
        <begin position="13"/>
        <end position="68"/>
    </location>
</feature>
<dbReference type="InterPro" id="IPR001387">
    <property type="entry name" value="Cro/C1-type_HTH"/>
</dbReference>
<evidence type="ECO:0000313" key="2">
    <source>
        <dbReference type="EMBL" id="MTJ04726.1"/>
    </source>
</evidence>
<evidence type="ECO:0000259" key="1">
    <source>
        <dbReference type="PROSITE" id="PS50943"/>
    </source>
</evidence>
<dbReference type="Gene3D" id="1.10.260.40">
    <property type="entry name" value="lambda repressor-like DNA-binding domains"/>
    <property type="match status" value="1"/>
</dbReference>
<protein>
    <submittedName>
        <fullName evidence="2">Helix-turn-helix transcriptional regulator</fullName>
    </submittedName>
</protein>
<organism evidence="2 3">
    <name type="scientific">Sediminimonas qiaohouensis</name>
    <dbReference type="NCBI Taxonomy" id="552061"/>
    <lineage>
        <taxon>Bacteria</taxon>
        <taxon>Pseudomonadati</taxon>
        <taxon>Pseudomonadota</taxon>
        <taxon>Alphaproteobacteria</taxon>
        <taxon>Rhodobacterales</taxon>
        <taxon>Roseobacteraceae</taxon>
        <taxon>Sediminimonas</taxon>
    </lineage>
</organism>
<accession>A0A7C9HAZ2</accession>
<dbReference type="InterPro" id="IPR010982">
    <property type="entry name" value="Lambda_DNA-bd_dom_sf"/>
</dbReference>
<proteinExistence type="predicted"/>
<evidence type="ECO:0000313" key="3">
    <source>
        <dbReference type="Proteomes" id="UP000483078"/>
    </source>
</evidence>
<dbReference type="RefSeq" id="WP_273249431.1">
    <property type="nucleotide sequence ID" value="NZ_VENJ01000010.1"/>
</dbReference>